<evidence type="ECO:0000256" key="2">
    <source>
        <dbReference type="ARBA" id="ARBA00010581"/>
    </source>
</evidence>
<protein>
    <submittedName>
        <fullName evidence="9">Cytochrome c oxidase polypeptide I+III</fullName>
        <ecNumber evidence="9">1.9.3.1</ecNumber>
    </submittedName>
</protein>
<dbReference type="EMBL" id="CP036526">
    <property type="protein sequence ID" value="QDT12466.1"/>
    <property type="molecule type" value="Genomic_DNA"/>
</dbReference>
<feature type="transmembrane region" description="Helical" evidence="7">
    <location>
        <begin position="26"/>
        <end position="49"/>
    </location>
</feature>
<sequence>MPLTKISANPPAEILPSDQRQRLGGLLFLLSLLVFFLSSILLYGIYAYWRRDDPQRMTALPASFMVSTVCLLAISGLVHFATRSIRRERRTLTGSLLGASALLALIFMAIQFVAMIEMLTGRGMDHGTAKGVVGMVVVLAFLHALHVLGGVFALGLVGIRSIQGRYDHERHWPVDFAAQYWHFLDLIWLCMLGTFWMTTGGF</sequence>
<dbReference type="SUPFAM" id="SSF81452">
    <property type="entry name" value="Cytochrome c oxidase subunit III-like"/>
    <property type="match status" value="1"/>
</dbReference>
<dbReference type="InterPro" id="IPR013833">
    <property type="entry name" value="Cyt_c_oxidase_su3_a-hlx"/>
</dbReference>
<evidence type="ECO:0000256" key="5">
    <source>
        <dbReference type="ARBA" id="ARBA00023136"/>
    </source>
</evidence>
<dbReference type="EC" id="1.9.3.1" evidence="9"/>
<comment type="subcellular location">
    <subcellularLocation>
        <location evidence="6">Cell membrane</location>
        <topology evidence="6">Multi-pass membrane protein</topology>
    </subcellularLocation>
    <subcellularLocation>
        <location evidence="1">Membrane</location>
        <topology evidence="1">Multi-pass membrane protein</topology>
    </subcellularLocation>
</comment>
<keyword evidence="4 7" id="KW-1133">Transmembrane helix</keyword>
<evidence type="ECO:0000256" key="1">
    <source>
        <dbReference type="ARBA" id="ARBA00004141"/>
    </source>
</evidence>
<dbReference type="Proteomes" id="UP000319817">
    <property type="component" value="Chromosome"/>
</dbReference>
<name>A0A517NZC1_9BACT</name>
<feature type="transmembrane region" description="Helical" evidence="7">
    <location>
        <begin position="180"/>
        <end position="198"/>
    </location>
</feature>
<dbReference type="PANTHER" id="PTHR11403:SF10">
    <property type="entry name" value="CYTOCHROME C OXIDASE"/>
    <property type="match status" value="1"/>
</dbReference>
<organism evidence="9 10">
    <name type="scientific">Stieleria marina</name>
    <dbReference type="NCBI Taxonomy" id="1930275"/>
    <lineage>
        <taxon>Bacteria</taxon>
        <taxon>Pseudomonadati</taxon>
        <taxon>Planctomycetota</taxon>
        <taxon>Planctomycetia</taxon>
        <taxon>Pirellulales</taxon>
        <taxon>Pirellulaceae</taxon>
        <taxon>Stieleria</taxon>
    </lineage>
</organism>
<dbReference type="PANTHER" id="PTHR11403">
    <property type="entry name" value="CYTOCHROME C OXIDASE SUBUNIT III"/>
    <property type="match status" value="1"/>
</dbReference>
<dbReference type="InterPro" id="IPR000298">
    <property type="entry name" value="Cyt_c_oxidase-like_su3"/>
</dbReference>
<keyword evidence="10" id="KW-1185">Reference proteome</keyword>
<feature type="transmembrane region" description="Helical" evidence="7">
    <location>
        <begin position="94"/>
        <end position="116"/>
    </location>
</feature>
<keyword evidence="9" id="KW-0560">Oxidoreductase</keyword>
<evidence type="ECO:0000259" key="8">
    <source>
        <dbReference type="PROSITE" id="PS50253"/>
    </source>
</evidence>
<dbReference type="Gene3D" id="1.20.120.80">
    <property type="entry name" value="Cytochrome c oxidase, subunit III, four-helix bundle"/>
    <property type="match status" value="1"/>
</dbReference>
<evidence type="ECO:0000313" key="10">
    <source>
        <dbReference type="Proteomes" id="UP000319817"/>
    </source>
</evidence>
<dbReference type="AlphaFoldDB" id="A0A517NZC1"/>
<evidence type="ECO:0000256" key="6">
    <source>
        <dbReference type="RuleBase" id="RU003376"/>
    </source>
</evidence>
<keyword evidence="3 6" id="KW-0812">Transmembrane</keyword>
<reference evidence="9 10" key="1">
    <citation type="submission" date="2019-02" db="EMBL/GenBank/DDBJ databases">
        <title>Deep-cultivation of Planctomycetes and their phenomic and genomic characterization uncovers novel biology.</title>
        <authorList>
            <person name="Wiegand S."/>
            <person name="Jogler M."/>
            <person name="Boedeker C."/>
            <person name="Pinto D."/>
            <person name="Vollmers J."/>
            <person name="Rivas-Marin E."/>
            <person name="Kohn T."/>
            <person name="Peeters S.H."/>
            <person name="Heuer A."/>
            <person name="Rast P."/>
            <person name="Oberbeckmann S."/>
            <person name="Bunk B."/>
            <person name="Jeske O."/>
            <person name="Meyerdierks A."/>
            <person name="Storesund J.E."/>
            <person name="Kallscheuer N."/>
            <person name="Luecker S."/>
            <person name="Lage O.M."/>
            <person name="Pohl T."/>
            <person name="Merkel B.J."/>
            <person name="Hornburger P."/>
            <person name="Mueller R.-W."/>
            <person name="Bruemmer F."/>
            <person name="Labrenz M."/>
            <person name="Spormann A.M."/>
            <person name="Op den Camp H."/>
            <person name="Overmann J."/>
            <person name="Amann R."/>
            <person name="Jetten M.S.M."/>
            <person name="Mascher T."/>
            <person name="Medema M.H."/>
            <person name="Devos D.P."/>
            <person name="Kaster A.-K."/>
            <person name="Ovreas L."/>
            <person name="Rohde M."/>
            <person name="Galperin M.Y."/>
            <person name="Jogler C."/>
        </authorList>
    </citation>
    <scope>NUCLEOTIDE SEQUENCE [LARGE SCALE GENOMIC DNA]</scope>
    <source>
        <strain evidence="9 10">K23_9</strain>
    </source>
</reference>
<dbReference type="PROSITE" id="PS50253">
    <property type="entry name" value="COX3"/>
    <property type="match status" value="1"/>
</dbReference>
<dbReference type="Pfam" id="PF00510">
    <property type="entry name" value="COX3"/>
    <property type="match status" value="1"/>
</dbReference>
<accession>A0A517NZC1</accession>
<evidence type="ECO:0000313" key="9">
    <source>
        <dbReference type="EMBL" id="QDT12466.1"/>
    </source>
</evidence>
<dbReference type="GO" id="GO:0016491">
    <property type="term" value="F:oxidoreductase activity"/>
    <property type="evidence" value="ECO:0007669"/>
    <property type="project" value="UniProtKB-KW"/>
</dbReference>
<feature type="transmembrane region" description="Helical" evidence="7">
    <location>
        <begin position="136"/>
        <end position="159"/>
    </location>
</feature>
<dbReference type="OrthoDB" id="261701at2"/>
<evidence type="ECO:0000256" key="7">
    <source>
        <dbReference type="SAM" id="Phobius"/>
    </source>
</evidence>
<gene>
    <name evidence="9" type="primary">caaA</name>
    <name evidence="9" type="ORF">K239x_44760</name>
</gene>
<dbReference type="GO" id="GO:0004129">
    <property type="term" value="F:cytochrome-c oxidase activity"/>
    <property type="evidence" value="ECO:0007669"/>
    <property type="project" value="InterPro"/>
</dbReference>
<feature type="transmembrane region" description="Helical" evidence="7">
    <location>
        <begin position="61"/>
        <end position="82"/>
    </location>
</feature>
<feature type="domain" description="Heme-copper oxidase subunit III family profile" evidence="8">
    <location>
        <begin position="22"/>
        <end position="200"/>
    </location>
</feature>
<comment type="similarity">
    <text evidence="2 6">Belongs to the cytochrome c oxidase subunit 3 family.</text>
</comment>
<dbReference type="InterPro" id="IPR035973">
    <property type="entry name" value="Cyt_c_oxidase_su3-like_sf"/>
</dbReference>
<dbReference type="GO" id="GO:0019646">
    <property type="term" value="P:aerobic electron transport chain"/>
    <property type="evidence" value="ECO:0007669"/>
    <property type="project" value="InterPro"/>
</dbReference>
<evidence type="ECO:0000256" key="4">
    <source>
        <dbReference type="ARBA" id="ARBA00022989"/>
    </source>
</evidence>
<keyword evidence="5 7" id="KW-0472">Membrane</keyword>
<evidence type="ECO:0000256" key="3">
    <source>
        <dbReference type="ARBA" id="ARBA00022692"/>
    </source>
</evidence>
<dbReference type="RefSeq" id="WP_145420365.1">
    <property type="nucleotide sequence ID" value="NZ_CP036526.1"/>
</dbReference>
<dbReference type="InterPro" id="IPR024791">
    <property type="entry name" value="Cyt_c/ubiquinol_Oxase_su3"/>
</dbReference>
<dbReference type="GO" id="GO:0005886">
    <property type="term" value="C:plasma membrane"/>
    <property type="evidence" value="ECO:0007669"/>
    <property type="project" value="UniProtKB-SubCell"/>
</dbReference>
<proteinExistence type="inferred from homology"/>